<accession>A0A3G5AIU4</accession>
<feature type="transmembrane region" description="Helical" evidence="2">
    <location>
        <begin position="167"/>
        <end position="188"/>
    </location>
</feature>
<evidence type="ECO:0000256" key="2">
    <source>
        <dbReference type="SAM" id="Phobius"/>
    </source>
</evidence>
<evidence type="ECO:0000256" key="1">
    <source>
        <dbReference type="SAM" id="MobiDB-lite"/>
    </source>
</evidence>
<gene>
    <name evidence="3" type="ORF">Solumvirus2_28</name>
</gene>
<keyword evidence="2" id="KW-0812">Transmembrane</keyword>
<sequence>MSQSETRLIFEAISLFFTLSLVFCHGRYIKLERYTGTMIIINYIEFILLNILQLLSENSIILSIKISLIFSSGLNFSIILINKYLSRRRRQGTNSANNGSDIQQNQPASVVLSIIGTSLLTLLWMLFTSCLNDGCGNPSGIGWSCIILSMINIATIYLHYRCDTRWGHLILIIDRLSLLIIGIIFIVLPFDTNLLSTWISISTVLISIGYFRSFRSRNRVVPVVAHSLQYLTSLPKDKRETKTDTLSARGNDKGAITTARSTITSTPNTSPSGIDRINELKNNMKTEPMVTTPHCGSFLRSSVSDLSMITSSLVLSGDPRSPSGVVRDLMNTPNVNQRSLSGSASNASQNNHKFNFQQSPSTNTQQITPPHQYSPRRLVLVRDESQLSMANFDISEEKTGEYSITAPGAAKVSPSDPIGVINNKSLIELNKIGE</sequence>
<feature type="region of interest" description="Disordered" evidence="1">
    <location>
        <begin position="315"/>
        <end position="373"/>
    </location>
</feature>
<keyword evidence="2" id="KW-0472">Membrane</keyword>
<name>A0A3G5AIU4_9VIRU</name>
<evidence type="ECO:0000313" key="3">
    <source>
        <dbReference type="EMBL" id="AYV86221.1"/>
    </source>
</evidence>
<feature type="transmembrane region" description="Helical" evidence="2">
    <location>
        <begin position="110"/>
        <end position="129"/>
    </location>
</feature>
<feature type="transmembrane region" description="Helical" evidence="2">
    <location>
        <begin position="194"/>
        <end position="211"/>
    </location>
</feature>
<feature type="transmembrane region" description="Helical" evidence="2">
    <location>
        <begin position="6"/>
        <end position="24"/>
    </location>
</feature>
<feature type="compositionally biased region" description="Polar residues" evidence="1">
    <location>
        <begin position="331"/>
        <end position="371"/>
    </location>
</feature>
<reference evidence="3" key="1">
    <citation type="submission" date="2018-10" db="EMBL/GenBank/DDBJ databases">
        <title>Hidden diversity of soil giant viruses.</title>
        <authorList>
            <person name="Schulz F."/>
            <person name="Alteio L."/>
            <person name="Goudeau D."/>
            <person name="Ryan E.M."/>
            <person name="Malmstrom R.R."/>
            <person name="Blanchard J."/>
            <person name="Woyke T."/>
        </authorList>
    </citation>
    <scope>NUCLEOTIDE SEQUENCE</scope>
    <source>
        <strain evidence="3">SMV1</strain>
    </source>
</reference>
<proteinExistence type="predicted"/>
<feature type="transmembrane region" description="Helical" evidence="2">
    <location>
        <begin position="141"/>
        <end position="160"/>
    </location>
</feature>
<organism evidence="3">
    <name type="scientific">Solumvirus sp</name>
    <dbReference type="NCBI Taxonomy" id="2487773"/>
    <lineage>
        <taxon>Viruses</taxon>
        <taxon>Pithoviruses</taxon>
    </lineage>
</organism>
<feature type="transmembrane region" description="Helical" evidence="2">
    <location>
        <begin position="60"/>
        <end position="81"/>
    </location>
</feature>
<dbReference type="EMBL" id="MK072499">
    <property type="protein sequence ID" value="AYV86221.1"/>
    <property type="molecule type" value="Genomic_DNA"/>
</dbReference>
<protein>
    <submittedName>
        <fullName evidence="3">Uncharacterized protein</fullName>
    </submittedName>
</protein>
<keyword evidence="2" id="KW-1133">Transmembrane helix</keyword>